<accession>A0A2K2CUX9</accession>
<dbReference type="AlphaFoldDB" id="A0A2K2CUX9"/>
<dbReference type="Gramene" id="PNT65827">
    <property type="protein sequence ID" value="PNT65827"/>
    <property type="gene ID" value="BRADI_3g03236v3"/>
</dbReference>
<dbReference type="CDD" id="cd09917">
    <property type="entry name" value="F-box_SF"/>
    <property type="match status" value="1"/>
</dbReference>
<dbReference type="EMBL" id="CM000882">
    <property type="protein sequence ID" value="PNT65828.1"/>
    <property type="molecule type" value="Genomic_DNA"/>
</dbReference>
<evidence type="ECO:0000259" key="1">
    <source>
        <dbReference type="SMART" id="SM00256"/>
    </source>
</evidence>
<reference evidence="2" key="2">
    <citation type="submission" date="2017-06" db="EMBL/GenBank/DDBJ databases">
        <title>WGS assembly of Brachypodium distachyon.</title>
        <authorList>
            <consortium name="The International Brachypodium Initiative"/>
            <person name="Lucas S."/>
            <person name="Harmon-Smith M."/>
            <person name="Lail K."/>
            <person name="Tice H."/>
            <person name="Grimwood J."/>
            <person name="Bruce D."/>
            <person name="Barry K."/>
            <person name="Shu S."/>
            <person name="Lindquist E."/>
            <person name="Wang M."/>
            <person name="Pitluck S."/>
            <person name="Vogel J.P."/>
            <person name="Garvin D.F."/>
            <person name="Mockler T.C."/>
            <person name="Schmutz J."/>
            <person name="Rokhsar D."/>
            <person name="Bevan M.W."/>
        </authorList>
    </citation>
    <scope>NUCLEOTIDE SEQUENCE</scope>
    <source>
        <strain evidence="2">Bd21</strain>
    </source>
</reference>
<evidence type="ECO:0000313" key="4">
    <source>
        <dbReference type="Proteomes" id="UP000008810"/>
    </source>
</evidence>
<proteinExistence type="predicted"/>
<keyword evidence="4" id="KW-1185">Reference proteome</keyword>
<evidence type="ECO:0000313" key="3">
    <source>
        <dbReference type="EnsemblPlants" id="PNT65827"/>
    </source>
</evidence>
<name>A0A2K2CUX9_BRADI</name>
<dbReference type="PANTHER" id="PTHR31264">
    <property type="entry name" value="OS07G0554500 PROTEIN-RELATED"/>
    <property type="match status" value="1"/>
</dbReference>
<dbReference type="OrthoDB" id="690492at2759"/>
<dbReference type="EnsemblPlants" id="PNT65828">
    <property type="protein sequence ID" value="PNT65828"/>
    <property type="gene ID" value="BRADI_3g03236v3"/>
</dbReference>
<dbReference type="EnsemblPlants" id="PNT65827">
    <property type="protein sequence ID" value="PNT65827"/>
    <property type="gene ID" value="BRADI_3g03236v3"/>
</dbReference>
<dbReference type="InterPro" id="IPR036047">
    <property type="entry name" value="F-box-like_dom_sf"/>
</dbReference>
<dbReference type="PANTHER" id="PTHR31264:SF22">
    <property type="entry name" value="F-BOX DOMAIN-CONTAINING PROTEIN"/>
    <property type="match status" value="1"/>
</dbReference>
<dbReference type="EMBL" id="CM000882">
    <property type="protein sequence ID" value="PNT65827.1"/>
    <property type="molecule type" value="Genomic_DNA"/>
</dbReference>
<dbReference type="InParanoid" id="A0A2K2CUX9"/>
<dbReference type="Gramene" id="PNT65828">
    <property type="protein sequence ID" value="PNT65828"/>
    <property type="gene ID" value="BRADI_3g03236v3"/>
</dbReference>
<dbReference type="SUPFAM" id="SSF81383">
    <property type="entry name" value="F-box domain"/>
    <property type="match status" value="1"/>
</dbReference>
<sequence length="268" mass="29978">MAPGMAPATTRLFDEILEEIFLRLPSPEDLARAATASPAFRRIITSRPFLRRFRELHPPPLLGFVTEGGTFQPATDPHHSAPLARAFAAAADFKYAGFVPKPDGGDFTDWTHRDVRDGRVLLMCTRRRSTSTTAGVRHDPLSLTDKVFTVCDPVSRRSVLLPPIPVLDSALQKEHGFVHESGHKLVPAAAGDDVDDRDFRVICWASYVSSFVIFVFLSAAGRWCLHMHHASREDNLVIVLDTSTMEFSTATILFRRHMLLMDICLKRE</sequence>
<dbReference type="InterPro" id="IPR001810">
    <property type="entry name" value="F-box_dom"/>
</dbReference>
<protein>
    <recommendedName>
        <fullName evidence="1">F-box domain-containing protein</fullName>
    </recommendedName>
</protein>
<dbReference type="Proteomes" id="UP000008810">
    <property type="component" value="Chromosome 3"/>
</dbReference>
<dbReference type="STRING" id="15368.A0A2K2CUX9"/>
<gene>
    <name evidence="2" type="ORF">BRADI_3g03236v3</name>
</gene>
<evidence type="ECO:0000313" key="2">
    <source>
        <dbReference type="EMBL" id="PNT65828.1"/>
    </source>
</evidence>
<dbReference type="Pfam" id="PF00646">
    <property type="entry name" value="F-box"/>
    <property type="match status" value="1"/>
</dbReference>
<reference evidence="3" key="3">
    <citation type="submission" date="2018-08" db="UniProtKB">
        <authorList>
            <consortium name="EnsemblPlants"/>
        </authorList>
    </citation>
    <scope>IDENTIFICATION</scope>
    <source>
        <strain evidence="3">cv. Bd21</strain>
    </source>
</reference>
<dbReference type="SMART" id="SM00256">
    <property type="entry name" value="FBOX"/>
    <property type="match status" value="1"/>
</dbReference>
<reference evidence="2 3" key="1">
    <citation type="journal article" date="2010" name="Nature">
        <title>Genome sequencing and analysis of the model grass Brachypodium distachyon.</title>
        <authorList>
            <consortium name="International Brachypodium Initiative"/>
        </authorList>
    </citation>
    <scope>NUCLEOTIDE SEQUENCE [LARGE SCALE GENOMIC DNA]</scope>
    <source>
        <strain evidence="2 3">Bd21</strain>
    </source>
</reference>
<feature type="domain" description="F-box" evidence="1">
    <location>
        <begin position="12"/>
        <end position="53"/>
    </location>
</feature>
<organism evidence="2">
    <name type="scientific">Brachypodium distachyon</name>
    <name type="common">Purple false brome</name>
    <name type="synonym">Trachynia distachya</name>
    <dbReference type="NCBI Taxonomy" id="15368"/>
    <lineage>
        <taxon>Eukaryota</taxon>
        <taxon>Viridiplantae</taxon>
        <taxon>Streptophyta</taxon>
        <taxon>Embryophyta</taxon>
        <taxon>Tracheophyta</taxon>
        <taxon>Spermatophyta</taxon>
        <taxon>Magnoliopsida</taxon>
        <taxon>Liliopsida</taxon>
        <taxon>Poales</taxon>
        <taxon>Poaceae</taxon>
        <taxon>BOP clade</taxon>
        <taxon>Pooideae</taxon>
        <taxon>Stipodae</taxon>
        <taxon>Brachypodieae</taxon>
        <taxon>Brachypodium</taxon>
    </lineage>
</organism>